<dbReference type="InterPro" id="IPR003399">
    <property type="entry name" value="Mce/MlaD"/>
</dbReference>
<dbReference type="RefSeq" id="WP_184958085.1">
    <property type="nucleotide sequence ID" value="NZ_JACHIN010000001.1"/>
</dbReference>
<reference evidence="3 4" key="1">
    <citation type="submission" date="2020-08" db="EMBL/GenBank/DDBJ databases">
        <title>Genomic Encyclopedia of Type Strains, Phase IV (KMG-IV): sequencing the most valuable type-strain genomes for metagenomic binning, comparative biology and taxonomic classification.</title>
        <authorList>
            <person name="Goeker M."/>
        </authorList>
    </citation>
    <scope>NUCLEOTIDE SEQUENCE [LARGE SCALE GENOMIC DNA]</scope>
    <source>
        <strain evidence="3 4">DSM 45385</strain>
    </source>
</reference>
<dbReference type="InterPro" id="IPR005693">
    <property type="entry name" value="Mce"/>
</dbReference>
<comment type="caution">
    <text evidence="3">The sequence shown here is derived from an EMBL/GenBank/DDBJ whole genome shotgun (WGS) entry which is preliminary data.</text>
</comment>
<protein>
    <submittedName>
        <fullName evidence="3">Phospholipid/cholesterol/gamma-HCH transport system substrate-binding protein</fullName>
    </submittedName>
</protein>
<gene>
    <name evidence="3" type="ORF">HNR40_000578</name>
</gene>
<organism evidence="3 4">
    <name type="scientific">Nonomuraea endophytica</name>
    <dbReference type="NCBI Taxonomy" id="714136"/>
    <lineage>
        <taxon>Bacteria</taxon>
        <taxon>Bacillati</taxon>
        <taxon>Actinomycetota</taxon>
        <taxon>Actinomycetes</taxon>
        <taxon>Streptosporangiales</taxon>
        <taxon>Streptosporangiaceae</taxon>
        <taxon>Nonomuraea</taxon>
    </lineage>
</organism>
<dbReference type="PANTHER" id="PTHR33371">
    <property type="entry name" value="INTERMEMBRANE PHOSPHOLIPID TRANSPORT SYSTEM BINDING PROTEIN MLAD-RELATED"/>
    <property type="match status" value="1"/>
</dbReference>
<dbReference type="InterPro" id="IPR052336">
    <property type="entry name" value="MlaD_Phospholipid_Transporter"/>
</dbReference>
<dbReference type="Proteomes" id="UP000568380">
    <property type="component" value="Unassembled WGS sequence"/>
</dbReference>
<dbReference type="EMBL" id="JACHIN010000001">
    <property type="protein sequence ID" value="MBB5075132.1"/>
    <property type="molecule type" value="Genomic_DNA"/>
</dbReference>
<evidence type="ECO:0000256" key="1">
    <source>
        <dbReference type="SAM" id="MobiDB-lite"/>
    </source>
</evidence>
<evidence type="ECO:0000259" key="2">
    <source>
        <dbReference type="Pfam" id="PF02470"/>
    </source>
</evidence>
<proteinExistence type="predicted"/>
<dbReference type="GO" id="GO:0005576">
    <property type="term" value="C:extracellular region"/>
    <property type="evidence" value="ECO:0007669"/>
    <property type="project" value="TreeGrafter"/>
</dbReference>
<dbReference type="PANTHER" id="PTHR33371:SF16">
    <property type="entry name" value="MCE-FAMILY PROTEIN MCE3F"/>
    <property type="match status" value="1"/>
</dbReference>
<keyword evidence="4" id="KW-1185">Reference proteome</keyword>
<feature type="domain" description="Mce/MlaD" evidence="2">
    <location>
        <begin position="36"/>
        <end position="111"/>
    </location>
</feature>
<dbReference type="Pfam" id="PF02470">
    <property type="entry name" value="MlaD"/>
    <property type="match status" value="1"/>
</dbReference>
<evidence type="ECO:0000313" key="4">
    <source>
        <dbReference type="Proteomes" id="UP000568380"/>
    </source>
</evidence>
<feature type="compositionally biased region" description="Pro residues" evidence="1">
    <location>
        <begin position="361"/>
        <end position="370"/>
    </location>
</feature>
<feature type="region of interest" description="Disordered" evidence="1">
    <location>
        <begin position="340"/>
        <end position="389"/>
    </location>
</feature>
<name>A0A7W8EEA2_9ACTN</name>
<dbReference type="NCBIfam" id="TIGR00996">
    <property type="entry name" value="Mtu_fam_mce"/>
    <property type="match status" value="1"/>
</dbReference>
<dbReference type="AlphaFoldDB" id="A0A7W8EEA2"/>
<accession>A0A7W8EEA2</accession>
<sequence length="389" mass="41369">MSLRIKLAAFLAISLVATAYTLVRYARVGADLFEPAYRVGVELAEAGGLFEHAEVTYRGVQIGRVESLSLTAGGVRAVLRLRPEPPVPAAGLLAVVANRSGVGEQYLDLQPSGTARPYLEEGDTIARERTALPITTAQLLGDAERLLTSVDSRDAETVVTELEQAFGGNAAHLRRLLTAGEELTESAVEVLPETVTLIEQGEKVLRTQRAEGGHLKAFARDLASLTGSLREGSTDLERTIDAATPAARSAEKLVDGLQPHLRPLLGNLIVGGRTVSARVAALRQLLIGFPAGVAGAFTVVGRDGLHFGLNLNLNVPPPCTRGYEDVRRRYPRDTRVKTVDPRATCTEPDGSPTGVRGGADVPPPGVPPSIPGLEEWLAGNDPAIRKERT</sequence>
<evidence type="ECO:0000313" key="3">
    <source>
        <dbReference type="EMBL" id="MBB5075132.1"/>
    </source>
</evidence>